<keyword evidence="2" id="KW-1185">Reference proteome</keyword>
<dbReference type="EMBL" id="PVWK01000115">
    <property type="protein sequence ID" value="PSB26089.1"/>
    <property type="molecule type" value="Genomic_DNA"/>
</dbReference>
<evidence type="ECO:0000313" key="1">
    <source>
        <dbReference type="EMBL" id="PSB26089.1"/>
    </source>
</evidence>
<reference evidence="2" key="1">
    <citation type="submission" date="2018-02" db="EMBL/GenBank/DDBJ databases">
        <authorList>
            <person name="Moore K."/>
            <person name="Momper L."/>
        </authorList>
    </citation>
    <scope>NUCLEOTIDE SEQUENCE [LARGE SCALE GENOMIC DNA]</scope>
    <source>
        <strain evidence="2">ULC18</strain>
    </source>
</reference>
<sequence>MGSSFAVRSKLDEGSVFAIVLTNAISKKLALPITHRRQSRIPTDNLSAVGVHWGLWGDEH</sequence>
<gene>
    <name evidence="1" type="ORF">C7B82_20800</name>
</gene>
<dbReference type="Proteomes" id="UP000239576">
    <property type="component" value="Unassembled WGS sequence"/>
</dbReference>
<evidence type="ECO:0000313" key="2">
    <source>
        <dbReference type="Proteomes" id="UP000239576"/>
    </source>
</evidence>
<organism evidence="1 2">
    <name type="scientific">Stenomitos frigidus ULC18</name>
    <dbReference type="NCBI Taxonomy" id="2107698"/>
    <lineage>
        <taxon>Bacteria</taxon>
        <taxon>Bacillati</taxon>
        <taxon>Cyanobacteriota</taxon>
        <taxon>Cyanophyceae</taxon>
        <taxon>Leptolyngbyales</taxon>
        <taxon>Leptolyngbyaceae</taxon>
        <taxon>Stenomitos</taxon>
    </lineage>
</organism>
<comment type="caution">
    <text evidence="1">The sequence shown here is derived from an EMBL/GenBank/DDBJ whole genome shotgun (WGS) entry which is preliminary data.</text>
</comment>
<accession>A0A2T1E043</accession>
<reference evidence="1 2" key="2">
    <citation type="submission" date="2018-03" db="EMBL/GenBank/DDBJ databases">
        <title>The ancient ancestry and fast evolution of plastids.</title>
        <authorList>
            <person name="Moore K.R."/>
            <person name="Magnabosco C."/>
            <person name="Momper L."/>
            <person name="Gold D.A."/>
            <person name="Bosak T."/>
            <person name="Fournier G.P."/>
        </authorList>
    </citation>
    <scope>NUCLEOTIDE SEQUENCE [LARGE SCALE GENOMIC DNA]</scope>
    <source>
        <strain evidence="1 2">ULC18</strain>
    </source>
</reference>
<dbReference type="AlphaFoldDB" id="A0A2T1E043"/>
<proteinExistence type="predicted"/>
<name>A0A2T1E043_9CYAN</name>
<protein>
    <submittedName>
        <fullName evidence="1">Uncharacterized protein</fullName>
    </submittedName>
</protein>